<sequence length="97" mass="9598">MDPVDEVAGVEQVGLAGPGTAAAHVHPGDSPAGRSDDDGDARQPAGLVAGAVPDTQAGDVDEGVGRSRPGSLDGSAHCGSRRSNSMSRPGELKPSRS</sequence>
<feature type="region of interest" description="Disordered" evidence="1">
    <location>
        <begin position="1"/>
        <end position="97"/>
    </location>
</feature>
<comment type="caution">
    <text evidence="2">The sequence shown here is derived from an EMBL/GenBank/DDBJ whole genome shotgun (WGS) entry which is preliminary data.</text>
</comment>
<protein>
    <submittedName>
        <fullName evidence="2">Uncharacterized protein</fullName>
    </submittedName>
</protein>
<evidence type="ECO:0000256" key="1">
    <source>
        <dbReference type="SAM" id="MobiDB-lite"/>
    </source>
</evidence>
<gene>
    <name evidence="2" type="ORF">GCM10009858_01290</name>
</gene>
<keyword evidence="3" id="KW-1185">Reference proteome</keyword>
<evidence type="ECO:0000313" key="3">
    <source>
        <dbReference type="Proteomes" id="UP001500730"/>
    </source>
</evidence>
<evidence type="ECO:0000313" key="2">
    <source>
        <dbReference type="EMBL" id="GAA2467831.1"/>
    </source>
</evidence>
<organism evidence="2 3">
    <name type="scientific">Terrabacter carboxydivorans</name>
    <dbReference type="NCBI Taxonomy" id="619730"/>
    <lineage>
        <taxon>Bacteria</taxon>
        <taxon>Bacillati</taxon>
        <taxon>Actinomycetota</taxon>
        <taxon>Actinomycetes</taxon>
        <taxon>Micrococcales</taxon>
        <taxon>Intrasporangiaceae</taxon>
        <taxon>Terrabacter</taxon>
    </lineage>
</organism>
<proteinExistence type="predicted"/>
<dbReference type="EMBL" id="BAAARE010000001">
    <property type="protein sequence ID" value="GAA2467831.1"/>
    <property type="molecule type" value="Genomic_DNA"/>
</dbReference>
<reference evidence="2 3" key="1">
    <citation type="journal article" date="2019" name="Int. J. Syst. Evol. Microbiol.">
        <title>The Global Catalogue of Microorganisms (GCM) 10K type strain sequencing project: providing services to taxonomists for standard genome sequencing and annotation.</title>
        <authorList>
            <consortium name="The Broad Institute Genomics Platform"/>
            <consortium name="The Broad Institute Genome Sequencing Center for Infectious Disease"/>
            <person name="Wu L."/>
            <person name="Ma J."/>
        </authorList>
    </citation>
    <scope>NUCLEOTIDE SEQUENCE [LARGE SCALE GENOMIC DNA]</scope>
    <source>
        <strain evidence="2 3">JCM 16259</strain>
    </source>
</reference>
<name>A0ABN3KND2_9MICO</name>
<accession>A0ABN3KND2</accession>
<dbReference type="Proteomes" id="UP001500730">
    <property type="component" value="Unassembled WGS sequence"/>
</dbReference>